<dbReference type="InterPro" id="IPR042197">
    <property type="entry name" value="Apaf_helical"/>
</dbReference>
<dbReference type="PANTHER" id="PTHR23155">
    <property type="entry name" value="DISEASE RESISTANCE PROTEIN RP"/>
    <property type="match status" value="1"/>
</dbReference>
<evidence type="ECO:0000256" key="1">
    <source>
        <dbReference type="ARBA" id="ARBA00022737"/>
    </source>
</evidence>
<dbReference type="PANTHER" id="PTHR23155:SF1193">
    <property type="entry name" value="DISEASE RESISTANCE PROTEIN RPP13-RELATED"/>
    <property type="match status" value="1"/>
</dbReference>
<dbReference type="InterPro" id="IPR027417">
    <property type="entry name" value="P-loop_NTPase"/>
</dbReference>
<accession>A0A6P8DQR9</accession>
<gene>
    <name evidence="6" type="primary">LOC116207779</name>
</gene>
<dbReference type="SUPFAM" id="SSF52540">
    <property type="entry name" value="P-loop containing nucleoside triphosphate hydrolases"/>
    <property type="match status" value="1"/>
</dbReference>
<dbReference type="GO" id="GO:0043531">
    <property type="term" value="F:ADP binding"/>
    <property type="evidence" value="ECO:0007669"/>
    <property type="project" value="InterPro"/>
</dbReference>
<dbReference type="Gene3D" id="1.10.10.10">
    <property type="entry name" value="Winged helix-like DNA-binding domain superfamily/Winged helix DNA-binding domain"/>
    <property type="match status" value="1"/>
</dbReference>
<dbReference type="OrthoDB" id="682676at2759"/>
<dbReference type="InterPro" id="IPR044974">
    <property type="entry name" value="Disease_R_plants"/>
</dbReference>
<reference evidence="6" key="2">
    <citation type="submission" date="2025-08" db="UniProtKB">
        <authorList>
            <consortium name="RefSeq"/>
        </authorList>
    </citation>
    <scope>IDENTIFICATION</scope>
    <source>
        <tissue evidence="6">Leaf</tissue>
    </source>
</reference>
<dbReference type="Pfam" id="PF23598">
    <property type="entry name" value="LRR_14"/>
    <property type="match status" value="1"/>
</dbReference>
<proteinExistence type="predicted"/>
<dbReference type="SUPFAM" id="SSF52047">
    <property type="entry name" value="RNI-like"/>
    <property type="match status" value="1"/>
</dbReference>
<evidence type="ECO:0000313" key="6">
    <source>
        <dbReference type="RefSeq" id="XP_031396734.1"/>
    </source>
</evidence>
<dbReference type="InterPro" id="IPR032675">
    <property type="entry name" value="LRR_dom_sf"/>
</dbReference>
<protein>
    <submittedName>
        <fullName evidence="6">Probable disease resistance protein RF9</fullName>
    </submittedName>
</protein>
<dbReference type="Gene3D" id="3.40.50.300">
    <property type="entry name" value="P-loop containing nucleotide triphosphate hydrolases"/>
    <property type="match status" value="1"/>
</dbReference>
<sequence>MIVTSIAPVLSASKILLQYLLTAEVIPLFEVKGQVAALTKQFEDLCSCLSQAIQDGQNKHVVSKAMRVLYDCEDIIDTYKVRRSLRNPLLRLKMLHEVANRIAEIHPMLAEAAQACSVPPPSSPSLPSSSSPPPSFPDILPNVCIGREDSVEEIVHALLEMPSSTSSHVVSIFGIAGLGKTTLAKRVLSHPQVRSGFQGFAWVCMSHGTTTRDLAAEILCSVSPDLTAEEVLKMEETVIIDRLRKVQLNRKCLVVLDDLRSQADWERISHAFSLREGPSRLLVTTRNRTLSLHIDSTRLYDHWLRFLSEEDSFDLLMRIINRPETEEFAVSNCCCSGLDADMEDSARKLLKLCGGLPLAISTIGGILSRRSTLTDWEDIRKNFGQTLRHLDEGRALCKVVLDQCYDELDSKLKPFVLYLGLFPQGAEITGKQLFNLWTAEKFYLPRKKLLVKDKFDSTLELKPLVDSGIVLVEEDKPTKRIKSYRLNNFIRELCILKAREEELLLVLDLQSSKDPVKAIASSGLKDCSKIQRLSVLLGRDAKRDSCLGNILKAKSALDLRTLFLFEEKRCEGRNWKQMGKLFEKCKHLRVLMVEGLESVEGSLPGSIGDLFQLRYLSFKNTQVECLPQSLRNLKSVKTLDLRVRCTPTSPAIIVPDVLQEMKRLKRLYLPRHFTTTDDKEKLRLYHLKKLRTLKNFSSSKCEESDLAELTSLKKLTVICSVEEVDRFSSFATDDKITFKHIPSQ</sequence>
<reference evidence="5" key="1">
    <citation type="journal article" date="2020" name="Plant Biotechnol. J.">
        <title>The pomegranate (Punica granatum L.) draft genome dissects genetic divergence between soft- and hard-seeded cultivars.</title>
        <authorList>
            <person name="Luo X."/>
            <person name="Li H."/>
            <person name="Wu Z."/>
            <person name="Yao W."/>
            <person name="Zhao P."/>
            <person name="Cao D."/>
            <person name="Yu H."/>
            <person name="Li K."/>
            <person name="Poudel K."/>
            <person name="Zhao D."/>
            <person name="Zhang F."/>
            <person name="Xia X."/>
            <person name="Chen L."/>
            <person name="Wang Q."/>
            <person name="Jing D."/>
            <person name="Cao S."/>
        </authorList>
    </citation>
    <scope>NUCLEOTIDE SEQUENCE [LARGE SCALE GENOMIC DNA]</scope>
    <source>
        <strain evidence="5">cv. Tunisia</strain>
    </source>
</reference>
<keyword evidence="5" id="KW-1185">Reference proteome</keyword>
<evidence type="ECO:0000313" key="5">
    <source>
        <dbReference type="Proteomes" id="UP000515151"/>
    </source>
</evidence>
<organism evidence="5 6">
    <name type="scientific">Punica granatum</name>
    <name type="common">Pomegranate</name>
    <dbReference type="NCBI Taxonomy" id="22663"/>
    <lineage>
        <taxon>Eukaryota</taxon>
        <taxon>Viridiplantae</taxon>
        <taxon>Streptophyta</taxon>
        <taxon>Embryophyta</taxon>
        <taxon>Tracheophyta</taxon>
        <taxon>Spermatophyta</taxon>
        <taxon>Magnoliopsida</taxon>
        <taxon>eudicotyledons</taxon>
        <taxon>Gunneridae</taxon>
        <taxon>Pentapetalae</taxon>
        <taxon>rosids</taxon>
        <taxon>malvids</taxon>
        <taxon>Myrtales</taxon>
        <taxon>Lythraceae</taxon>
        <taxon>Punica</taxon>
    </lineage>
</organism>
<dbReference type="InterPro" id="IPR036388">
    <property type="entry name" value="WH-like_DNA-bd_sf"/>
</dbReference>
<feature type="domain" description="NB-ARC" evidence="3">
    <location>
        <begin position="147"/>
        <end position="322"/>
    </location>
</feature>
<dbReference type="Gene3D" id="1.10.8.430">
    <property type="entry name" value="Helical domain of apoptotic protease-activating factors"/>
    <property type="match status" value="1"/>
</dbReference>
<evidence type="ECO:0000256" key="2">
    <source>
        <dbReference type="ARBA" id="ARBA00022821"/>
    </source>
</evidence>
<dbReference type="AlphaFoldDB" id="A0A6P8DQR9"/>
<keyword evidence="1" id="KW-0677">Repeat</keyword>
<dbReference type="Gene3D" id="3.80.10.10">
    <property type="entry name" value="Ribonuclease Inhibitor"/>
    <property type="match status" value="1"/>
</dbReference>
<keyword evidence="2" id="KW-0611">Plant defense</keyword>
<evidence type="ECO:0000259" key="4">
    <source>
        <dbReference type="Pfam" id="PF23598"/>
    </source>
</evidence>
<evidence type="ECO:0000259" key="3">
    <source>
        <dbReference type="Pfam" id="PF00931"/>
    </source>
</evidence>
<dbReference type="InterPro" id="IPR002182">
    <property type="entry name" value="NB-ARC"/>
</dbReference>
<dbReference type="InterPro" id="IPR055414">
    <property type="entry name" value="LRR_R13L4/SHOC2-like"/>
</dbReference>
<feature type="domain" description="Disease resistance R13L4/SHOC-2-like LRR" evidence="4">
    <location>
        <begin position="580"/>
        <end position="719"/>
    </location>
</feature>
<dbReference type="Proteomes" id="UP000515151">
    <property type="component" value="Chromosome 5"/>
</dbReference>
<dbReference type="PRINTS" id="PR00364">
    <property type="entry name" value="DISEASERSIST"/>
</dbReference>
<dbReference type="Pfam" id="PF00931">
    <property type="entry name" value="NB-ARC"/>
    <property type="match status" value="1"/>
</dbReference>
<dbReference type="RefSeq" id="XP_031396734.1">
    <property type="nucleotide sequence ID" value="XM_031540874.1"/>
</dbReference>
<dbReference type="GO" id="GO:0098542">
    <property type="term" value="P:defense response to other organism"/>
    <property type="evidence" value="ECO:0007669"/>
    <property type="project" value="TreeGrafter"/>
</dbReference>
<name>A0A6P8DQR9_PUNGR</name>
<dbReference type="GeneID" id="116207779"/>